<evidence type="ECO:0000256" key="3">
    <source>
        <dbReference type="ARBA" id="ARBA00023274"/>
    </source>
</evidence>
<evidence type="ECO:0000256" key="2">
    <source>
        <dbReference type="ARBA" id="ARBA00022980"/>
    </source>
</evidence>
<dbReference type="PANTHER" id="PTHR12220">
    <property type="entry name" value="50S/60S RIBOSOMAL PROTEIN L16"/>
    <property type="match status" value="1"/>
</dbReference>
<dbReference type="GO" id="GO:0003735">
    <property type="term" value="F:structural constituent of ribosome"/>
    <property type="evidence" value="ECO:0007669"/>
    <property type="project" value="InterPro"/>
</dbReference>
<sequence length="243" mass="28687">MSRLNLLRLQRLTCIPVRTTFQPRYNDKMVPVTFENVVFPPNGEMKLPVMPTEPFFDPELGEEKYKTTRRMIEVRGVEPIHNTLIHKQFGLAAVSGGFLRPIDFKFLQTRINKNLMKNQFAVWRVPAPWLPRTRKPQGTKLGGGKGQLKNYVTPVRAERIILELGGYMTELEARAYVTYMTDFLPVPVRFVSEDMMAAERQQQEDIKKYNKNPWNWEKMIDYNMQNCRSWLTQYDIMWKGKYK</sequence>
<gene>
    <name evidence="5" type="ORF">BOKJ2_LOCUS6837</name>
</gene>
<evidence type="ECO:0000256" key="1">
    <source>
        <dbReference type="ARBA" id="ARBA00008931"/>
    </source>
</evidence>
<organism evidence="5 6">
    <name type="scientific">Bursaphelenchus okinawaensis</name>
    <dbReference type="NCBI Taxonomy" id="465554"/>
    <lineage>
        <taxon>Eukaryota</taxon>
        <taxon>Metazoa</taxon>
        <taxon>Ecdysozoa</taxon>
        <taxon>Nematoda</taxon>
        <taxon>Chromadorea</taxon>
        <taxon>Rhabditida</taxon>
        <taxon>Tylenchina</taxon>
        <taxon>Tylenchomorpha</taxon>
        <taxon>Aphelenchoidea</taxon>
        <taxon>Aphelenchoididae</taxon>
        <taxon>Bursaphelenchus</taxon>
    </lineage>
</organism>
<evidence type="ECO:0000313" key="5">
    <source>
        <dbReference type="EMBL" id="CAD5216937.1"/>
    </source>
</evidence>
<dbReference type="AlphaFoldDB" id="A0A811KPD9"/>
<dbReference type="Pfam" id="PF00252">
    <property type="entry name" value="Ribosomal_L16"/>
    <property type="match status" value="1"/>
</dbReference>
<evidence type="ECO:0000256" key="4">
    <source>
        <dbReference type="ARBA" id="ARBA00035302"/>
    </source>
</evidence>
<protein>
    <recommendedName>
        <fullName evidence="4">Large ribosomal subunit protein uL16m</fullName>
    </recommendedName>
</protein>
<keyword evidence="3" id="KW-0687">Ribonucleoprotein</keyword>
<dbReference type="Gene3D" id="3.90.1170.10">
    <property type="entry name" value="Ribosomal protein L10e/L16"/>
    <property type="match status" value="1"/>
</dbReference>
<dbReference type="InterPro" id="IPR047873">
    <property type="entry name" value="Ribosomal_uL16"/>
</dbReference>
<dbReference type="Proteomes" id="UP000783686">
    <property type="component" value="Unassembled WGS sequence"/>
</dbReference>
<dbReference type="EMBL" id="CAJFDH010000003">
    <property type="protein sequence ID" value="CAD5216937.1"/>
    <property type="molecule type" value="Genomic_DNA"/>
</dbReference>
<dbReference type="GO" id="GO:0005762">
    <property type="term" value="C:mitochondrial large ribosomal subunit"/>
    <property type="evidence" value="ECO:0007669"/>
    <property type="project" value="TreeGrafter"/>
</dbReference>
<accession>A0A811KPD9</accession>
<dbReference type="Proteomes" id="UP000614601">
    <property type="component" value="Unassembled WGS sequence"/>
</dbReference>
<comment type="similarity">
    <text evidence="1">Belongs to the universal ribosomal protein uL16 family.</text>
</comment>
<dbReference type="InterPro" id="IPR036920">
    <property type="entry name" value="Ribosomal_uL16_sf"/>
</dbReference>
<name>A0A811KPD9_9BILA</name>
<dbReference type="GO" id="GO:0032543">
    <property type="term" value="P:mitochondrial translation"/>
    <property type="evidence" value="ECO:0007669"/>
    <property type="project" value="TreeGrafter"/>
</dbReference>
<dbReference type="GO" id="GO:0019843">
    <property type="term" value="F:rRNA binding"/>
    <property type="evidence" value="ECO:0007669"/>
    <property type="project" value="InterPro"/>
</dbReference>
<proteinExistence type="inferred from homology"/>
<dbReference type="SUPFAM" id="SSF54686">
    <property type="entry name" value="Ribosomal protein L16p/L10e"/>
    <property type="match status" value="1"/>
</dbReference>
<evidence type="ECO:0000313" key="6">
    <source>
        <dbReference type="Proteomes" id="UP000614601"/>
    </source>
</evidence>
<dbReference type="EMBL" id="CAJFCW020000003">
    <property type="protein sequence ID" value="CAG9106850.1"/>
    <property type="molecule type" value="Genomic_DNA"/>
</dbReference>
<keyword evidence="2" id="KW-0689">Ribosomal protein</keyword>
<dbReference type="InterPro" id="IPR000114">
    <property type="entry name" value="Ribosomal_uL16_bact-type"/>
</dbReference>
<comment type="caution">
    <text evidence="5">The sequence shown here is derived from an EMBL/GenBank/DDBJ whole genome shotgun (WGS) entry which is preliminary data.</text>
</comment>
<keyword evidence="6" id="KW-1185">Reference proteome</keyword>
<reference evidence="5" key="1">
    <citation type="submission" date="2020-09" db="EMBL/GenBank/DDBJ databases">
        <authorList>
            <person name="Kikuchi T."/>
        </authorList>
    </citation>
    <scope>NUCLEOTIDE SEQUENCE</scope>
    <source>
        <strain evidence="5">SH1</strain>
    </source>
</reference>
<dbReference type="PANTHER" id="PTHR12220:SF13">
    <property type="entry name" value="LARGE RIBOSOMAL SUBUNIT PROTEIN UL16M"/>
    <property type="match status" value="1"/>
</dbReference>
<dbReference type="OrthoDB" id="268521at2759"/>